<keyword evidence="2" id="KW-1185">Reference proteome</keyword>
<proteinExistence type="predicted"/>
<sequence>MESSRLVKLKTNIYRKFWSIAIKEGDTVREAWTNDSWKCKTVVPHSRGKHICILHYDREDDWVNDALLLSSKHIKDNSLDYHQAIEGNLFESWFKEKFVRFQPNVLPKKTSKNV</sequence>
<name>A0A9P0D7D8_9CUCU</name>
<gene>
    <name evidence="1" type="ORF">PSYICH_LOCUS13249</name>
</gene>
<dbReference type="OrthoDB" id="6751415at2759"/>
<accession>A0A9P0D7D8</accession>
<dbReference type="Proteomes" id="UP001153636">
    <property type="component" value="Chromosome 7"/>
</dbReference>
<evidence type="ECO:0000313" key="2">
    <source>
        <dbReference type="Proteomes" id="UP001153636"/>
    </source>
</evidence>
<dbReference type="EMBL" id="OV651819">
    <property type="protein sequence ID" value="CAH1113776.1"/>
    <property type="molecule type" value="Genomic_DNA"/>
</dbReference>
<organism evidence="1 2">
    <name type="scientific">Psylliodes chrysocephalus</name>
    <dbReference type="NCBI Taxonomy" id="3402493"/>
    <lineage>
        <taxon>Eukaryota</taxon>
        <taxon>Metazoa</taxon>
        <taxon>Ecdysozoa</taxon>
        <taxon>Arthropoda</taxon>
        <taxon>Hexapoda</taxon>
        <taxon>Insecta</taxon>
        <taxon>Pterygota</taxon>
        <taxon>Neoptera</taxon>
        <taxon>Endopterygota</taxon>
        <taxon>Coleoptera</taxon>
        <taxon>Polyphaga</taxon>
        <taxon>Cucujiformia</taxon>
        <taxon>Chrysomeloidea</taxon>
        <taxon>Chrysomelidae</taxon>
        <taxon>Galerucinae</taxon>
        <taxon>Alticini</taxon>
        <taxon>Psylliodes</taxon>
    </lineage>
</organism>
<dbReference type="AlphaFoldDB" id="A0A9P0D7D8"/>
<protein>
    <submittedName>
        <fullName evidence="1">Uncharacterized protein</fullName>
    </submittedName>
</protein>
<evidence type="ECO:0000313" key="1">
    <source>
        <dbReference type="EMBL" id="CAH1113776.1"/>
    </source>
</evidence>
<reference evidence="1" key="1">
    <citation type="submission" date="2022-01" db="EMBL/GenBank/DDBJ databases">
        <authorList>
            <person name="King R."/>
        </authorList>
    </citation>
    <scope>NUCLEOTIDE SEQUENCE</scope>
</reference>